<dbReference type="OrthoDB" id="658622at2"/>
<proteinExistence type="predicted"/>
<reference evidence="1 2" key="1">
    <citation type="submission" date="2018-07" db="EMBL/GenBank/DDBJ databases">
        <title>Freshwater and sediment microbial communities from various areas in North America, analyzing microbe dynamics in response to fracking.</title>
        <authorList>
            <person name="Lamendella R."/>
        </authorList>
    </citation>
    <scope>NUCLEOTIDE SEQUENCE [LARGE SCALE GENOMIC DNA]</scope>
    <source>
        <strain evidence="1 2">160A</strain>
    </source>
</reference>
<dbReference type="Gene3D" id="3.30.420.250">
    <property type="match status" value="1"/>
</dbReference>
<dbReference type="InterPro" id="IPR024213">
    <property type="entry name" value="DUF3822"/>
</dbReference>
<gene>
    <name evidence="1" type="ORF">DFO77_12833</name>
</gene>
<dbReference type="STRING" id="1168289.GCA_000259075_03334"/>
<comment type="caution">
    <text evidence="1">The sequence shown here is derived from an EMBL/GenBank/DDBJ whole genome shotgun (WGS) entry which is preliminary data.</text>
</comment>
<evidence type="ECO:0000313" key="1">
    <source>
        <dbReference type="EMBL" id="RCW29433.1"/>
    </source>
</evidence>
<name>A0A2T0XAP8_9BACT</name>
<keyword evidence="2" id="KW-1185">Reference proteome</keyword>
<dbReference type="RefSeq" id="WP_106154218.1">
    <property type="nucleotide sequence ID" value="NZ_PVTS01000017.1"/>
</dbReference>
<organism evidence="1 2">
    <name type="scientific">Marinilabilia salmonicolor</name>
    <dbReference type="NCBI Taxonomy" id="989"/>
    <lineage>
        <taxon>Bacteria</taxon>
        <taxon>Pseudomonadati</taxon>
        <taxon>Bacteroidota</taxon>
        <taxon>Bacteroidia</taxon>
        <taxon>Marinilabiliales</taxon>
        <taxon>Marinilabiliaceae</taxon>
        <taxon>Marinilabilia</taxon>
    </lineage>
</organism>
<accession>A0A2T0XAP8</accession>
<evidence type="ECO:0000313" key="2">
    <source>
        <dbReference type="Proteomes" id="UP000252733"/>
    </source>
</evidence>
<dbReference type="CDD" id="cd24013">
    <property type="entry name" value="ASKHA_ATPase_BT3980-like"/>
    <property type="match status" value="1"/>
</dbReference>
<dbReference type="Gene3D" id="3.30.420.260">
    <property type="match status" value="1"/>
</dbReference>
<dbReference type="Proteomes" id="UP000252733">
    <property type="component" value="Unassembled WGS sequence"/>
</dbReference>
<dbReference type="AlphaFoldDB" id="A0A2T0XAP8"/>
<sequence>MIPDLSVVDETYDTTITSSYFLSIQASLDGFSFCTLDPVRNKYVQFRHFAFKNLTPEELPEIAEQIFRDNELLNLPYKKVFILIPSPVSTLVPSGLFQPGEAQKWLSFTHQVPSGSDIAFTNMKMADACTVFTIPEKLKNLFKRQFPEPMFFHQYVPMTETKLAISRPGNSKSQIIINVQNRFFDLVVLEKNNLRLCNTFEINGEDDLIYFTLFVFEQLQISPATAEIQFIGHHPSANKIKQKLGKYLKHVKQPGLPSGFQYSYLFRDVPGHQFYNLFSLAGCV</sequence>
<protein>
    <submittedName>
        <fullName evidence="1">Uncharacterized protein DUF3822</fullName>
    </submittedName>
</protein>
<dbReference type="Pfam" id="PF12864">
    <property type="entry name" value="DUF3822"/>
    <property type="match status" value="1"/>
</dbReference>
<dbReference type="EMBL" id="QPIZ01000028">
    <property type="protein sequence ID" value="RCW29433.1"/>
    <property type="molecule type" value="Genomic_DNA"/>
</dbReference>